<dbReference type="AlphaFoldDB" id="A0A075MMT3"/>
<dbReference type="EMBL" id="CP007174">
    <property type="protein sequence ID" value="AIF82741.1"/>
    <property type="molecule type" value="Genomic_DNA"/>
</dbReference>
<reference evidence="2 3" key="1">
    <citation type="journal article" date="2014" name="PLoS ONE">
        <title>Genome Sequence of Candidatus Nitrososphaera evergladensis from Group I.1b Enriched from Everglades Soil Reveals Novel Genomic Features of the Ammonia-Oxidizing Archaea.</title>
        <authorList>
            <person name="Zhalnina K.V."/>
            <person name="Dias R."/>
            <person name="Leonard M.T."/>
            <person name="Dorr de Quadros P."/>
            <person name="Camargo F.A."/>
            <person name="Drew J.C."/>
            <person name="Farmerie W.G."/>
            <person name="Daroub S.H."/>
            <person name="Triplett E.W."/>
        </authorList>
    </citation>
    <scope>NUCLEOTIDE SEQUENCE [LARGE SCALE GENOMIC DNA]</scope>
    <source>
        <strain evidence="2 3">SR1</strain>
    </source>
</reference>
<dbReference type="GeneID" id="41596521"/>
<protein>
    <submittedName>
        <fullName evidence="2">Uncharacterized protein</fullName>
    </submittedName>
</protein>
<accession>A0A075MMT3</accession>
<keyword evidence="1" id="KW-1133">Transmembrane helix</keyword>
<evidence type="ECO:0000313" key="2">
    <source>
        <dbReference type="EMBL" id="AIF82741.1"/>
    </source>
</evidence>
<feature type="transmembrane region" description="Helical" evidence="1">
    <location>
        <begin position="127"/>
        <end position="148"/>
    </location>
</feature>
<organism evidence="2 3">
    <name type="scientific">Candidatus Nitrososphaera evergladensis SR1</name>
    <dbReference type="NCBI Taxonomy" id="1459636"/>
    <lineage>
        <taxon>Archaea</taxon>
        <taxon>Nitrososphaerota</taxon>
        <taxon>Nitrososphaeria</taxon>
        <taxon>Nitrososphaerales</taxon>
        <taxon>Nitrososphaeraceae</taxon>
        <taxon>Nitrososphaera</taxon>
    </lineage>
</organism>
<evidence type="ECO:0000313" key="3">
    <source>
        <dbReference type="Proteomes" id="UP000028194"/>
    </source>
</evidence>
<keyword evidence="1" id="KW-0472">Membrane</keyword>
<feature type="transmembrane region" description="Helical" evidence="1">
    <location>
        <begin position="155"/>
        <end position="176"/>
    </location>
</feature>
<dbReference type="STRING" id="1459636.NTE_00661"/>
<proteinExistence type="predicted"/>
<evidence type="ECO:0000256" key="1">
    <source>
        <dbReference type="SAM" id="Phobius"/>
    </source>
</evidence>
<name>A0A075MMT3_9ARCH</name>
<keyword evidence="1" id="KW-0812">Transmembrane</keyword>
<dbReference type="OrthoDB" id="11405at2157"/>
<feature type="transmembrane region" description="Helical" evidence="1">
    <location>
        <begin position="182"/>
        <end position="202"/>
    </location>
</feature>
<keyword evidence="3" id="KW-1185">Reference proteome</keyword>
<dbReference type="HOGENOM" id="CLU_1291992_0_0_2"/>
<feature type="transmembrane region" description="Helical" evidence="1">
    <location>
        <begin position="12"/>
        <end position="30"/>
    </location>
</feature>
<dbReference type="eggNOG" id="arCOG08771">
    <property type="taxonomic scope" value="Archaea"/>
</dbReference>
<dbReference type="RefSeq" id="WP_148699650.1">
    <property type="nucleotide sequence ID" value="NZ_CP007174.1"/>
</dbReference>
<dbReference type="KEGG" id="nev:NTE_00661"/>
<feature type="transmembrane region" description="Helical" evidence="1">
    <location>
        <begin position="42"/>
        <end position="63"/>
    </location>
</feature>
<gene>
    <name evidence="2" type="ORF">NTE_00661</name>
</gene>
<feature type="transmembrane region" description="Helical" evidence="1">
    <location>
        <begin position="75"/>
        <end position="93"/>
    </location>
</feature>
<sequence>MSTGRLVEIELAAINLVGLAISAMIGRFAYSGYATIGSPNLLRLTLAFVSIAAGFALIIGSLFASPDSAHAIDTAGLAAQAVGYFFIAMSHGLKSSFDFAPQRSAALALIPLAASPFVIPGNSIEHIIRSISFILLVYVSIETLASYMQSMRTNTLMIGSGLGTLAVAELLAWYDFIFPGTFIYPAMAAKVAGFGLMFIPFSKFGLTSGLGRLKENA</sequence>
<dbReference type="Proteomes" id="UP000028194">
    <property type="component" value="Chromosome"/>
</dbReference>